<feature type="transmembrane region" description="Helical" evidence="8">
    <location>
        <begin position="112"/>
        <end position="135"/>
    </location>
</feature>
<keyword evidence="6 8" id="KW-1133">Transmembrane helix</keyword>
<evidence type="ECO:0000313" key="10">
    <source>
        <dbReference type="EMBL" id="EGQ26244.1"/>
    </source>
</evidence>
<proteinExistence type="inferred from homology"/>
<evidence type="ECO:0000256" key="3">
    <source>
        <dbReference type="ARBA" id="ARBA00022448"/>
    </source>
</evidence>
<feature type="transmembrane region" description="Helical" evidence="8">
    <location>
        <begin position="177"/>
        <end position="197"/>
    </location>
</feature>
<dbReference type="PANTHER" id="PTHR43271:SF1">
    <property type="entry name" value="INNER MEMBRANE TRANSPORT PROTEIN YNFM"/>
    <property type="match status" value="1"/>
</dbReference>
<gene>
    <name evidence="10" type="ORF">HMPREF9372_1687</name>
</gene>
<dbReference type="eggNOG" id="COG2814">
    <property type="taxonomic scope" value="Bacteria"/>
</dbReference>
<dbReference type="GO" id="GO:0022857">
    <property type="term" value="F:transmembrane transporter activity"/>
    <property type="evidence" value="ECO:0007669"/>
    <property type="project" value="InterPro"/>
</dbReference>
<accession>F9DSA7</accession>
<feature type="transmembrane region" description="Helical" evidence="8">
    <location>
        <begin position="349"/>
        <end position="367"/>
    </location>
</feature>
<evidence type="ECO:0000259" key="9">
    <source>
        <dbReference type="PROSITE" id="PS50850"/>
    </source>
</evidence>
<keyword evidence="4" id="KW-1003">Cell membrane</keyword>
<dbReference type="SUPFAM" id="SSF103473">
    <property type="entry name" value="MFS general substrate transporter"/>
    <property type="match status" value="1"/>
</dbReference>
<feature type="transmembrane region" description="Helical" evidence="8">
    <location>
        <begin position="225"/>
        <end position="247"/>
    </location>
</feature>
<organism evidence="10 11">
    <name type="scientific">Sporosarcina newyorkensis 2681</name>
    <dbReference type="NCBI Taxonomy" id="1027292"/>
    <lineage>
        <taxon>Bacteria</taxon>
        <taxon>Bacillati</taxon>
        <taxon>Bacillota</taxon>
        <taxon>Bacilli</taxon>
        <taxon>Bacillales</taxon>
        <taxon>Caryophanaceae</taxon>
        <taxon>Sporosarcina</taxon>
    </lineage>
</organism>
<dbReference type="InterPro" id="IPR011701">
    <property type="entry name" value="MFS"/>
</dbReference>
<feature type="transmembrane region" description="Helical" evidence="8">
    <location>
        <begin position="88"/>
        <end position="106"/>
    </location>
</feature>
<keyword evidence="5 8" id="KW-0812">Transmembrane</keyword>
<dbReference type="CDD" id="cd17324">
    <property type="entry name" value="MFS_NepI_like"/>
    <property type="match status" value="1"/>
</dbReference>
<feature type="transmembrane region" description="Helical" evidence="8">
    <location>
        <begin position="373"/>
        <end position="393"/>
    </location>
</feature>
<evidence type="ECO:0000256" key="4">
    <source>
        <dbReference type="ARBA" id="ARBA00022475"/>
    </source>
</evidence>
<comment type="subcellular location">
    <subcellularLocation>
        <location evidence="1">Cell membrane</location>
        <topology evidence="1">Multi-pass membrane protein</topology>
    </subcellularLocation>
</comment>
<keyword evidence="7 8" id="KW-0472">Membrane</keyword>
<dbReference type="STRING" id="759851.SAMN04244570_2164"/>
<dbReference type="Gene3D" id="1.20.1250.20">
    <property type="entry name" value="MFS general substrate transporter like domains"/>
    <property type="match status" value="1"/>
</dbReference>
<feature type="domain" description="Major facilitator superfamily (MFS) profile" evidence="9">
    <location>
        <begin position="23"/>
        <end position="401"/>
    </location>
</feature>
<dbReference type="GO" id="GO:0005886">
    <property type="term" value="C:plasma membrane"/>
    <property type="evidence" value="ECO:0007669"/>
    <property type="project" value="UniProtKB-SubCell"/>
</dbReference>
<sequence length="405" mass="44041">MTGSGIMSLPTKSTIREARFWRIIIGLGIASVFIFAAMYAMQPLLPILTKQFGVSVATASLTMSINTIGLIIGLIILGFYSDRLGRSVFVKTSILLTALLFIPMFLTHSFAVILALRFLQGFVMAGVLAAALAYINEEIHGRVVSMATALYISFNSTGGMFGRFVTGYIAERWSWELSLQLLGIIGVVVFFMLLFVLPKSTNFQPSTETIRKDMEGFGFHLKNPALLIVIGLGIVLQLCFTGMWTFLPFHLTASPFLLTLDEISYIYFAYAFGIIGAPLAGVLAAKYGLRKVRLIAIVLLMAGCLITIPMKLPLIVIGYCVICLGFFSAHSLTAASVSKEATHHKGSASSLYLVSYYVGMAAGSTLTSPLWEVAGWTGLALFSASVPIVYVLLIRLRQRKLGVAH</sequence>
<dbReference type="InterPro" id="IPR020846">
    <property type="entry name" value="MFS_dom"/>
</dbReference>
<dbReference type="Pfam" id="PF07690">
    <property type="entry name" value="MFS_1"/>
    <property type="match status" value="1"/>
</dbReference>
<evidence type="ECO:0000256" key="7">
    <source>
        <dbReference type="ARBA" id="ARBA00023136"/>
    </source>
</evidence>
<dbReference type="HOGENOM" id="CLU_001265_19_3_9"/>
<feature type="transmembrane region" description="Helical" evidence="8">
    <location>
        <begin position="292"/>
        <end position="310"/>
    </location>
</feature>
<evidence type="ECO:0000256" key="8">
    <source>
        <dbReference type="SAM" id="Phobius"/>
    </source>
</evidence>
<evidence type="ECO:0000256" key="2">
    <source>
        <dbReference type="ARBA" id="ARBA00008335"/>
    </source>
</evidence>
<evidence type="ECO:0000256" key="5">
    <source>
        <dbReference type="ARBA" id="ARBA00022692"/>
    </source>
</evidence>
<dbReference type="PROSITE" id="PS50850">
    <property type="entry name" value="MFS"/>
    <property type="match status" value="1"/>
</dbReference>
<keyword evidence="3" id="KW-0813">Transport</keyword>
<dbReference type="EMBL" id="AFPZ01000047">
    <property type="protein sequence ID" value="EGQ26244.1"/>
    <property type="molecule type" value="Genomic_DNA"/>
</dbReference>
<feature type="transmembrane region" description="Helical" evidence="8">
    <location>
        <begin position="20"/>
        <end position="41"/>
    </location>
</feature>
<comment type="similarity">
    <text evidence="2">Belongs to the major facilitator superfamily.</text>
</comment>
<reference evidence="10 11" key="1">
    <citation type="submission" date="2011-04" db="EMBL/GenBank/DDBJ databases">
        <authorList>
            <person name="Muzny D."/>
            <person name="Qin X."/>
            <person name="Deng J."/>
            <person name="Jiang H."/>
            <person name="Liu Y."/>
            <person name="Qu J."/>
            <person name="Song X.-Z."/>
            <person name="Zhang L."/>
            <person name="Thornton R."/>
            <person name="Coyle M."/>
            <person name="Francisco L."/>
            <person name="Jackson L."/>
            <person name="Javaid M."/>
            <person name="Korchina V."/>
            <person name="Kovar C."/>
            <person name="Mata R."/>
            <person name="Mathew T."/>
            <person name="Ngo R."/>
            <person name="Nguyen L."/>
            <person name="Nguyen N."/>
            <person name="Okwuonu G."/>
            <person name="Ongeri F."/>
            <person name="Pham C."/>
            <person name="Simmons D."/>
            <person name="Wilczek-Boney K."/>
            <person name="Hale W."/>
            <person name="Jakkamsetti A."/>
            <person name="Pham P."/>
            <person name="Ruth R."/>
            <person name="San Lucas F."/>
            <person name="Warren J."/>
            <person name="Zhang J."/>
            <person name="Zhao Z."/>
            <person name="Zhou C."/>
            <person name="Zhu D."/>
            <person name="Lee S."/>
            <person name="Bess C."/>
            <person name="Blankenburg K."/>
            <person name="Forbes L."/>
            <person name="Fu Q."/>
            <person name="Gubbala S."/>
            <person name="Hirani K."/>
            <person name="Jayaseelan J.C."/>
            <person name="Lara F."/>
            <person name="Munidasa M."/>
            <person name="Palculict T."/>
            <person name="Patil S."/>
            <person name="Pu L.-L."/>
            <person name="Saada N."/>
            <person name="Tang L."/>
            <person name="Weissenberger G."/>
            <person name="Zhu Y."/>
            <person name="Hemphill L."/>
            <person name="Shang Y."/>
            <person name="Youmans B."/>
            <person name="Ayvaz T."/>
            <person name="Ross M."/>
            <person name="Santibanez J."/>
            <person name="Aqrawi P."/>
            <person name="Gross S."/>
            <person name="Joshi V."/>
            <person name="Fowler G."/>
            <person name="Nazareth L."/>
            <person name="Reid J."/>
            <person name="Worley K."/>
            <person name="Petrosino J."/>
            <person name="Highlander S."/>
            <person name="Gibbs R."/>
        </authorList>
    </citation>
    <scope>NUCLEOTIDE SEQUENCE [LARGE SCALE GENOMIC DNA]</scope>
    <source>
        <strain evidence="10 11">2681</strain>
    </source>
</reference>
<name>F9DSA7_9BACL</name>
<evidence type="ECO:0000256" key="6">
    <source>
        <dbReference type="ARBA" id="ARBA00022989"/>
    </source>
</evidence>
<dbReference type="Proteomes" id="UP000005316">
    <property type="component" value="Unassembled WGS sequence"/>
</dbReference>
<feature type="transmembrane region" description="Helical" evidence="8">
    <location>
        <begin position="61"/>
        <end position="81"/>
    </location>
</feature>
<comment type="caution">
    <text evidence="10">The sequence shown here is derived from an EMBL/GenBank/DDBJ whole genome shotgun (WGS) entry which is preliminary data.</text>
</comment>
<dbReference type="InterPro" id="IPR036259">
    <property type="entry name" value="MFS_trans_sf"/>
</dbReference>
<feature type="transmembrane region" description="Helical" evidence="8">
    <location>
        <begin position="267"/>
        <end position="285"/>
    </location>
</feature>
<evidence type="ECO:0000313" key="11">
    <source>
        <dbReference type="Proteomes" id="UP000005316"/>
    </source>
</evidence>
<feature type="transmembrane region" description="Helical" evidence="8">
    <location>
        <begin position="147"/>
        <end position="165"/>
    </location>
</feature>
<dbReference type="PANTHER" id="PTHR43271">
    <property type="entry name" value="BLL2771 PROTEIN"/>
    <property type="match status" value="1"/>
</dbReference>
<dbReference type="AlphaFoldDB" id="F9DSA7"/>
<evidence type="ECO:0000256" key="1">
    <source>
        <dbReference type="ARBA" id="ARBA00004651"/>
    </source>
</evidence>
<protein>
    <recommendedName>
        <fullName evidence="9">Major facilitator superfamily (MFS) profile domain-containing protein</fullName>
    </recommendedName>
</protein>
<feature type="transmembrane region" description="Helical" evidence="8">
    <location>
        <begin position="316"/>
        <end position="337"/>
    </location>
</feature>